<feature type="transmembrane region" description="Helical" evidence="1">
    <location>
        <begin position="223"/>
        <end position="243"/>
    </location>
</feature>
<keyword evidence="1" id="KW-1133">Transmembrane helix</keyword>
<dbReference type="RefSeq" id="WP_115591470.1">
    <property type="nucleotide sequence ID" value="NZ_QRHA01000001.1"/>
</dbReference>
<feature type="transmembrane region" description="Helical" evidence="1">
    <location>
        <begin position="42"/>
        <end position="75"/>
    </location>
</feature>
<organism evidence="2 3">
    <name type="scientific">Alteromonas aestuariivivens</name>
    <dbReference type="NCBI Taxonomy" id="1938339"/>
    <lineage>
        <taxon>Bacteria</taxon>
        <taxon>Pseudomonadati</taxon>
        <taxon>Pseudomonadota</taxon>
        <taxon>Gammaproteobacteria</taxon>
        <taxon>Alteromonadales</taxon>
        <taxon>Alteromonadaceae</taxon>
        <taxon>Alteromonas/Salinimonas group</taxon>
        <taxon>Alteromonas</taxon>
    </lineage>
</organism>
<keyword evidence="1" id="KW-0472">Membrane</keyword>
<dbReference type="EMBL" id="QRHA01000001">
    <property type="protein sequence ID" value="RDV29180.1"/>
    <property type="molecule type" value="Genomic_DNA"/>
</dbReference>
<evidence type="ECO:0000313" key="2">
    <source>
        <dbReference type="EMBL" id="RDV29180.1"/>
    </source>
</evidence>
<dbReference type="Proteomes" id="UP000256561">
    <property type="component" value="Unassembled WGS sequence"/>
</dbReference>
<dbReference type="InterPro" id="IPR021737">
    <property type="entry name" value="Phage_phiKZ_Orf197"/>
</dbReference>
<dbReference type="Pfam" id="PF11750">
    <property type="entry name" value="DUF3307"/>
    <property type="match status" value="1"/>
</dbReference>
<protein>
    <submittedName>
        <fullName evidence="2">DUF3307 domain-containing protein</fullName>
    </submittedName>
</protein>
<keyword evidence="1" id="KW-0812">Transmembrane</keyword>
<gene>
    <name evidence="2" type="ORF">DXV75_01595</name>
</gene>
<name>A0A3D8MF03_9ALTE</name>
<feature type="transmembrane region" description="Helical" evidence="1">
    <location>
        <begin position="87"/>
        <end position="108"/>
    </location>
</feature>
<dbReference type="AlphaFoldDB" id="A0A3D8MF03"/>
<comment type="caution">
    <text evidence="2">The sequence shown here is derived from an EMBL/GenBank/DDBJ whole genome shotgun (WGS) entry which is preliminary data.</text>
</comment>
<dbReference type="OrthoDB" id="8536716at2"/>
<feature type="transmembrane region" description="Helical" evidence="1">
    <location>
        <begin position="184"/>
        <end position="202"/>
    </location>
</feature>
<evidence type="ECO:0000256" key="1">
    <source>
        <dbReference type="SAM" id="Phobius"/>
    </source>
</evidence>
<evidence type="ECO:0000313" key="3">
    <source>
        <dbReference type="Proteomes" id="UP000256561"/>
    </source>
</evidence>
<sequence>MELLLFLLMAHLIGDFYAQPLPWVVCRTTHHWRSGGLWKHVAVHAALNTVVVAFFAPSWWAGMAAVVAIVGSHLLTDVWKSYRQDILRFFLLDQAVHIIILLLVAWWFSDLTVESLIGLTKHVFTPDNLRIALAYVVAWRPASIFIAKALKPHTDALQQHAGAPDGRQGLLFAGAWIGYLERSLALSFVLLEQFAGIGFLVATKTVFRFGDLTKERDMRLTEYMILGTLMSFSVALFAGWVIAGQTP</sequence>
<keyword evidence="3" id="KW-1185">Reference proteome</keyword>
<accession>A0A3D8MF03</accession>
<reference evidence="3" key="1">
    <citation type="submission" date="2018-08" db="EMBL/GenBank/DDBJ databases">
        <authorList>
            <person name="Zhang J."/>
            <person name="Du Z.-J."/>
        </authorList>
    </citation>
    <scope>NUCLEOTIDE SEQUENCE [LARGE SCALE GENOMIC DNA]</scope>
    <source>
        <strain evidence="3">KCTC 52655</strain>
    </source>
</reference>
<proteinExistence type="predicted"/>